<name>A0A125Q997_9BRAD</name>
<organism evidence="10 11">
    <name type="scientific">Bradyrhizobium macuxiense</name>
    <dbReference type="NCBI Taxonomy" id="1755647"/>
    <lineage>
        <taxon>Bacteria</taxon>
        <taxon>Pseudomonadati</taxon>
        <taxon>Pseudomonadota</taxon>
        <taxon>Alphaproteobacteria</taxon>
        <taxon>Hyphomicrobiales</taxon>
        <taxon>Nitrobacteraceae</taxon>
        <taxon>Bradyrhizobium</taxon>
    </lineage>
</organism>
<dbReference type="SUPFAM" id="SSF47203">
    <property type="entry name" value="Acyl-CoA dehydrogenase C-terminal domain-like"/>
    <property type="match status" value="1"/>
</dbReference>
<dbReference type="InterPro" id="IPR052904">
    <property type="entry name" value="Acyl-CoA_dehydrogenase-like"/>
</dbReference>
<comment type="caution">
    <text evidence="10">The sequence shown here is derived from an EMBL/GenBank/DDBJ whole genome shotgun (WGS) entry which is preliminary data.</text>
</comment>
<dbReference type="Proteomes" id="UP000057737">
    <property type="component" value="Unassembled WGS sequence"/>
</dbReference>
<evidence type="ECO:0000256" key="5">
    <source>
        <dbReference type="RuleBase" id="RU362125"/>
    </source>
</evidence>
<dbReference type="PROSITE" id="PS00073">
    <property type="entry name" value="ACYL_COA_DH_2"/>
    <property type="match status" value="1"/>
</dbReference>
<comment type="cofactor">
    <cofactor evidence="1 5">
        <name>FAD</name>
        <dbReference type="ChEBI" id="CHEBI:57692"/>
    </cofactor>
</comment>
<dbReference type="SUPFAM" id="SSF56645">
    <property type="entry name" value="Acyl-CoA dehydrogenase NM domain-like"/>
    <property type="match status" value="1"/>
</dbReference>
<evidence type="ECO:0000256" key="1">
    <source>
        <dbReference type="ARBA" id="ARBA00001974"/>
    </source>
</evidence>
<evidence type="ECO:0000256" key="2">
    <source>
        <dbReference type="ARBA" id="ARBA00009347"/>
    </source>
</evidence>
<dbReference type="Pfam" id="PF00441">
    <property type="entry name" value="Acyl-CoA_dh_1"/>
    <property type="match status" value="1"/>
</dbReference>
<keyword evidence="3 5" id="KW-0285">Flavoprotein</keyword>
<dbReference type="EMBL" id="LNCU01000048">
    <property type="protein sequence ID" value="KWV56630.1"/>
    <property type="molecule type" value="Genomic_DNA"/>
</dbReference>
<feature type="domain" description="Adaptive response protein AidB N-terminal" evidence="9">
    <location>
        <begin position="26"/>
        <end position="183"/>
    </location>
</feature>
<feature type="domain" description="Acyl-CoA dehydrogenase/oxidase C-terminal" evidence="7">
    <location>
        <begin position="302"/>
        <end position="457"/>
    </location>
</feature>
<dbReference type="InterPro" id="IPR036250">
    <property type="entry name" value="AcylCo_DH-like_C"/>
</dbReference>
<evidence type="ECO:0000313" key="11">
    <source>
        <dbReference type="Proteomes" id="UP000057737"/>
    </source>
</evidence>
<comment type="similarity">
    <text evidence="2 5">Belongs to the acyl-CoA dehydrogenase family.</text>
</comment>
<feature type="region of interest" description="Disordered" evidence="6">
    <location>
        <begin position="1"/>
        <end position="20"/>
    </location>
</feature>
<dbReference type="InterPro" id="IPR006089">
    <property type="entry name" value="Acyl-CoA_DH_CS"/>
</dbReference>
<dbReference type="PANTHER" id="PTHR42707:SF2">
    <property type="entry name" value="ACD11 DEHYDROGENASE"/>
    <property type="match status" value="1"/>
</dbReference>
<evidence type="ECO:0000313" key="10">
    <source>
        <dbReference type="EMBL" id="KWV56630.1"/>
    </source>
</evidence>
<sequence length="592" mass="65317">MSARDFRSSTDVADPSDPSRHISHDCAGLNFFDLDRGLRGLLGLYLSREDRATLEPHFHRLGELAGGRLDCLARIADKHAPVLNPRDAYGRDEDWIDYHPAYREMEAIAFGDFQFHAMSHRGGVLGMNRPLPAVAKYVFQYLFVQSEFGLMCPISVTDTSTHLIRKFGSDELKAYLLPKMLSDDMATLWKGTQFMTEKAGGSDVGAIETVARRDGDVWRLTGDKWFCSHADADVALMLARPEGAPDGTRGLALFALPRRLKDGRRNSYRIVRLKDKLGTKSMASGEIRLDNAVAYLVGDVTQGLKQMMEQVNLSRLSHGVRAAAMMRRCVNEAKVSASSRVAFGQNVMDFPLLRRQLMKLIVPTEQALSMVLVAARAMDDANAGSAEARDLLRILTPLVKYRACRDNIPVATGAMEVRGGNGYIEEWVQARLVRDAHVGVLWEGTSNINALDIIQRAVGKSGAHRALAAAMQDRLGQAKNLPEPFARRLRLAFDRSIAFAERVAADRESEHVARLAASALYHAASAIVLAWEGSQPNVDARRLLLARFVLEHRLTAKDPLAPADDAWEREAIDLVLGDAPVSLEQAATLLVA</sequence>
<dbReference type="Pfam" id="PF02770">
    <property type="entry name" value="Acyl-CoA_dh_M"/>
    <property type="match status" value="1"/>
</dbReference>
<evidence type="ECO:0000259" key="9">
    <source>
        <dbReference type="Pfam" id="PF18158"/>
    </source>
</evidence>
<dbReference type="GO" id="GO:0003995">
    <property type="term" value="F:acyl-CoA dehydrogenase activity"/>
    <property type="evidence" value="ECO:0007669"/>
    <property type="project" value="InterPro"/>
</dbReference>
<keyword evidence="4 5" id="KW-0274">FAD</keyword>
<keyword evidence="11" id="KW-1185">Reference proteome</keyword>
<dbReference type="Gene3D" id="6.10.250.600">
    <property type="match status" value="1"/>
</dbReference>
<dbReference type="InterPro" id="IPR006091">
    <property type="entry name" value="Acyl-CoA_Oxase/DH_mid-dom"/>
</dbReference>
<feature type="domain" description="Acyl-CoA oxidase/dehydrogenase middle" evidence="8">
    <location>
        <begin position="194"/>
        <end position="291"/>
    </location>
</feature>
<keyword evidence="5" id="KW-0560">Oxidoreductase</keyword>
<evidence type="ECO:0000259" key="8">
    <source>
        <dbReference type="Pfam" id="PF02770"/>
    </source>
</evidence>
<dbReference type="InterPro" id="IPR009075">
    <property type="entry name" value="AcylCo_DH/oxidase_C"/>
</dbReference>
<dbReference type="InterPro" id="IPR009100">
    <property type="entry name" value="AcylCoA_DH/oxidase_NM_dom_sf"/>
</dbReference>
<evidence type="ECO:0000256" key="3">
    <source>
        <dbReference type="ARBA" id="ARBA00022630"/>
    </source>
</evidence>
<dbReference type="RefSeq" id="WP_066506536.1">
    <property type="nucleotide sequence ID" value="NZ_LNCU01000048.1"/>
</dbReference>
<evidence type="ECO:0000259" key="7">
    <source>
        <dbReference type="Pfam" id="PF00441"/>
    </source>
</evidence>
<proteinExistence type="inferred from homology"/>
<dbReference type="AlphaFoldDB" id="A0A125Q997"/>
<reference evidence="10 11" key="1">
    <citation type="submission" date="2015-11" db="EMBL/GenBank/DDBJ databases">
        <title>Draft Genome Sequence of the Strain BR 10303 (Bradyrhizobium sp.) isolated from nodules of Centrolobium paraense.</title>
        <authorList>
            <person name="Zelli J.E."/>
            <person name="Simoes-Araujo J.L."/>
            <person name="Barauna A.C."/>
            <person name="Silva K."/>
        </authorList>
    </citation>
    <scope>NUCLEOTIDE SEQUENCE [LARGE SCALE GENOMIC DNA]</scope>
    <source>
        <strain evidence="10 11">BR 10303</strain>
    </source>
</reference>
<dbReference type="Gene3D" id="2.40.110.20">
    <property type="match status" value="1"/>
</dbReference>
<accession>A0A125Q997</accession>
<dbReference type="Pfam" id="PF18158">
    <property type="entry name" value="AidB_N"/>
    <property type="match status" value="1"/>
</dbReference>
<dbReference type="Gene3D" id="1.20.140.10">
    <property type="entry name" value="Butyryl-CoA Dehydrogenase, subunit A, domain 3"/>
    <property type="match status" value="1"/>
</dbReference>
<dbReference type="InterPro" id="IPR041504">
    <property type="entry name" value="AidB_N"/>
</dbReference>
<protein>
    <submittedName>
        <fullName evidence="10">DNA alkylation response protein</fullName>
    </submittedName>
</protein>
<gene>
    <name evidence="10" type="ORF">AS156_04210</name>
</gene>
<dbReference type="PANTHER" id="PTHR42707">
    <property type="entry name" value="ACYL-COA DEHYDROGENASE"/>
    <property type="match status" value="1"/>
</dbReference>
<evidence type="ECO:0000256" key="6">
    <source>
        <dbReference type="SAM" id="MobiDB-lite"/>
    </source>
</evidence>
<evidence type="ECO:0000256" key="4">
    <source>
        <dbReference type="ARBA" id="ARBA00022827"/>
    </source>
</evidence>